<dbReference type="OrthoDB" id="377083at2759"/>
<evidence type="ECO:0000313" key="11">
    <source>
        <dbReference type="EMBL" id="OQS05996.1"/>
    </source>
</evidence>
<feature type="transmembrane region" description="Helical" evidence="10">
    <location>
        <begin position="455"/>
        <end position="474"/>
    </location>
</feature>
<feature type="transmembrane region" description="Helical" evidence="10">
    <location>
        <begin position="215"/>
        <end position="235"/>
    </location>
</feature>
<feature type="transmembrane region" description="Helical" evidence="10">
    <location>
        <begin position="147"/>
        <end position="168"/>
    </location>
</feature>
<feature type="transmembrane region" description="Helical" evidence="10">
    <location>
        <begin position="256"/>
        <end position="285"/>
    </location>
</feature>
<dbReference type="GO" id="GO:0004168">
    <property type="term" value="F:dolichol kinase activity"/>
    <property type="evidence" value="ECO:0007669"/>
    <property type="project" value="UniProtKB-EC"/>
</dbReference>
<dbReference type="PANTHER" id="PTHR13205:SF15">
    <property type="entry name" value="DOLICHOL KINASE"/>
    <property type="match status" value="1"/>
</dbReference>
<feature type="transmembrane region" description="Helical" evidence="10">
    <location>
        <begin position="392"/>
        <end position="411"/>
    </location>
</feature>
<feature type="transmembrane region" description="Helical" evidence="10">
    <location>
        <begin position="6"/>
        <end position="23"/>
    </location>
</feature>
<dbReference type="PANTHER" id="PTHR13205">
    <property type="entry name" value="TRANSMEMBRANE PROTEIN 15-RELATED"/>
    <property type="match status" value="1"/>
</dbReference>
<dbReference type="GO" id="GO:0043048">
    <property type="term" value="P:dolichyl monophosphate biosynthetic process"/>
    <property type="evidence" value="ECO:0007669"/>
    <property type="project" value="TreeGrafter"/>
</dbReference>
<feature type="transmembrane region" description="Helical" evidence="10">
    <location>
        <begin position="100"/>
        <end position="116"/>
    </location>
</feature>
<keyword evidence="9 10" id="KW-0472">Membrane</keyword>
<evidence type="ECO:0000256" key="5">
    <source>
        <dbReference type="ARBA" id="ARBA00022692"/>
    </source>
</evidence>
<comment type="subcellular location">
    <subcellularLocation>
        <location evidence="1">Endoplasmic reticulum membrane</location>
        <topology evidence="1">Multi-pass membrane protein</topology>
    </subcellularLocation>
</comment>
<dbReference type="EMBL" id="JNBS01000392">
    <property type="protein sequence ID" value="OQS05996.1"/>
    <property type="molecule type" value="Genomic_DNA"/>
</dbReference>
<evidence type="ECO:0000313" key="12">
    <source>
        <dbReference type="Proteomes" id="UP000243217"/>
    </source>
</evidence>
<evidence type="ECO:0000256" key="1">
    <source>
        <dbReference type="ARBA" id="ARBA00004477"/>
    </source>
</evidence>
<sequence length="533" mass="58603">MSARVTVEATIYGAATAWLYVAAKQMHMLEGMQRLPMALGTMVLLLVASTYATIHARVYLPLTTIKWTRSESDCGMVVGVMLVPLVLASRLVVEYAHNKICQVIGLGLTTLLRVFIKLPWSFKSAPIDFVIGSALFLSLPESFGVELWHVLLTLIMYNIVLTFGIIALPRSFTFGEAIIMSEGCTYIIVDVLLYTLHELNLVETRFIPHHDATTIVSQLVLVCGLLLCAITTPLFQRYGSSSPRKLQPSLPFLPSLIFLGLVGLVGIIFLLWSSFLLGVPVWVWLLNKIMEPMATKVIIFWLFMLGVAVPLCPIISKLLTLRQIVSRKLYHFLAVAMFLPASYWDIDLLRLSYAIAVGVFMIVECVRALAVPPFGLPISKFVSAYLDRRDEGRVILTHTYLLLGCALPVWLSPNFGSLLTVNAGVLALGIGDAMGAIVGSSYGRHKVCGNKSLEGSAAVFVSMVLFGLKSVQSYHELGMNENSSQIISPAVIAFFGSAWLTTTLEAVTCQIDNLVLPLFYFTLCGITEAYANF</sequence>
<proteinExistence type="inferred from homology"/>
<name>A0A1W0A6T5_9STRA</name>
<keyword evidence="12" id="KW-1185">Reference proteome</keyword>
<comment type="caution">
    <text evidence="11">The sequence shown here is derived from an EMBL/GenBank/DDBJ whole genome shotgun (WGS) entry which is preliminary data.</text>
</comment>
<evidence type="ECO:0000256" key="2">
    <source>
        <dbReference type="ARBA" id="ARBA00010794"/>
    </source>
</evidence>
<evidence type="ECO:0000256" key="6">
    <source>
        <dbReference type="ARBA" id="ARBA00022777"/>
    </source>
</evidence>
<feature type="transmembrane region" description="Helical" evidence="10">
    <location>
        <begin position="514"/>
        <end position="531"/>
    </location>
</feature>
<keyword evidence="8 10" id="KW-1133">Transmembrane helix</keyword>
<evidence type="ECO:0000256" key="8">
    <source>
        <dbReference type="ARBA" id="ARBA00022989"/>
    </source>
</evidence>
<keyword evidence="4" id="KW-0808">Transferase</keyword>
<keyword evidence="7" id="KW-0256">Endoplasmic reticulum</keyword>
<dbReference type="InterPro" id="IPR032974">
    <property type="entry name" value="Polypren_kinase"/>
</dbReference>
<feature type="transmembrane region" description="Helical" evidence="10">
    <location>
        <begin position="423"/>
        <end position="443"/>
    </location>
</feature>
<reference evidence="11 12" key="1">
    <citation type="journal article" date="2014" name="Genome Biol. Evol.">
        <title>The secreted proteins of Achlya hypogyna and Thraustotheca clavata identify the ancestral oomycete secretome and reveal gene acquisitions by horizontal gene transfer.</title>
        <authorList>
            <person name="Misner I."/>
            <person name="Blouin N."/>
            <person name="Leonard G."/>
            <person name="Richards T.A."/>
            <person name="Lane C.E."/>
        </authorList>
    </citation>
    <scope>NUCLEOTIDE SEQUENCE [LARGE SCALE GENOMIC DNA]</scope>
    <source>
        <strain evidence="11 12">ATCC 34112</strain>
    </source>
</reference>
<evidence type="ECO:0000256" key="7">
    <source>
        <dbReference type="ARBA" id="ARBA00022824"/>
    </source>
</evidence>
<feature type="transmembrane region" description="Helical" evidence="10">
    <location>
        <begin position="486"/>
        <end position="507"/>
    </location>
</feature>
<dbReference type="GO" id="GO:0005789">
    <property type="term" value="C:endoplasmic reticulum membrane"/>
    <property type="evidence" value="ECO:0007669"/>
    <property type="project" value="UniProtKB-SubCell"/>
</dbReference>
<feature type="transmembrane region" description="Helical" evidence="10">
    <location>
        <begin position="297"/>
        <end position="316"/>
    </location>
</feature>
<feature type="transmembrane region" description="Helical" evidence="10">
    <location>
        <begin position="177"/>
        <end position="195"/>
    </location>
</feature>
<dbReference type="STRING" id="74557.A0A1W0A6T5"/>
<protein>
    <recommendedName>
        <fullName evidence="3">dolichol kinase</fullName>
        <ecNumber evidence="3">2.7.1.108</ecNumber>
    </recommendedName>
</protein>
<dbReference type="EC" id="2.7.1.108" evidence="3"/>
<feature type="transmembrane region" description="Helical" evidence="10">
    <location>
        <begin position="35"/>
        <end position="54"/>
    </location>
</feature>
<evidence type="ECO:0000256" key="4">
    <source>
        <dbReference type="ARBA" id="ARBA00022679"/>
    </source>
</evidence>
<evidence type="ECO:0000256" key="3">
    <source>
        <dbReference type="ARBA" id="ARBA00012132"/>
    </source>
</evidence>
<dbReference type="Proteomes" id="UP000243217">
    <property type="component" value="Unassembled WGS sequence"/>
</dbReference>
<accession>A0A1W0A6T5</accession>
<evidence type="ECO:0000256" key="10">
    <source>
        <dbReference type="SAM" id="Phobius"/>
    </source>
</evidence>
<dbReference type="AlphaFoldDB" id="A0A1W0A6T5"/>
<feature type="transmembrane region" description="Helical" evidence="10">
    <location>
        <begin position="74"/>
        <end position="93"/>
    </location>
</feature>
<feature type="transmembrane region" description="Helical" evidence="10">
    <location>
        <begin position="328"/>
        <end position="346"/>
    </location>
</feature>
<evidence type="ECO:0000256" key="9">
    <source>
        <dbReference type="ARBA" id="ARBA00023136"/>
    </source>
</evidence>
<keyword evidence="6 11" id="KW-0418">Kinase</keyword>
<comment type="similarity">
    <text evidence="2">Belongs to the polyprenol kinase family.</text>
</comment>
<feature type="transmembrane region" description="Helical" evidence="10">
    <location>
        <begin position="352"/>
        <end position="371"/>
    </location>
</feature>
<organism evidence="11 12">
    <name type="scientific">Thraustotheca clavata</name>
    <dbReference type="NCBI Taxonomy" id="74557"/>
    <lineage>
        <taxon>Eukaryota</taxon>
        <taxon>Sar</taxon>
        <taxon>Stramenopiles</taxon>
        <taxon>Oomycota</taxon>
        <taxon>Saprolegniomycetes</taxon>
        <taxon>Saprolegniales</taxon>
        <taxon>Achlyaceae</taxon>
        <taxon>Thraustotheca</taxon>
    </lineage>
</organism>
<keyword evidence="5 10" id="KW-0812">Transmembrane</keyword>
<gene>
    <name evidence="11" type="ORF">THRCLA_01937</name>
</gene>